<evidence type="ECO:0000313" key="2">
    <source>
        <dbReference type="Proteomes" id="UP001179121"/>
    </source>
</evidence>
<gene>
    <name evidence="1" type="ORF">DNFV4_02708</name>
</gene>
<name>A0AA86N085_9BACT</name>
<dbReference type="EMBL" id="OX365700">
    <property type="protein sequence ID" value="CAI4032279.1"/>
    <property type="molecule type" value="Genomic_DNA"/>
</dbReference>
<sequence length="182" mass="20232">MHTGCAWHAESADHLWGPTVFRVAGPPESQAFLAEQVWLPLLVEGGKRWGITIGYFSKLLSLPMALQSPDATAQPRHPFSWHSPAAIPIGDWRISPFYLSIEREVEAEFVAKLVIGLQLSASFDKEGSNLTVGASRTTGFWPHPDAVYLLEFCGTHPLALQFLVCDEKQNASIDRCLEEVFR</sequence>
<dbReference type="AlphaFoldDB" id="A0AA86N085"/>
<dbReference type="KEGG" id="nti:DNFV4_02708"/>
<reference evidence="1" key="1">
    <citation type="submission" date="2022-10" db="EMBL/GenBank/DDBJ databases">
        <authorList>
            <person name="Koch H."/>
        </authorList>
    </citation>
    <scope>NUCLEOTIDE SEQUENCE</scope>
    <source>
        <strain evidence="1">DNF</strain>
    </source>
</reference>
<dbReference type="Proteomes" id="UP001179121">
    <property type="component" value="Chromosome"/>
</dbReference>
<proteinExistence type="predicted"/>
<protein>
    <submittedName>
        <fullName evidence="1">Uncharacterized protein</fullName>
    </submittedName>
</protein>
<keyword evidence="2" id="KW-1185">Reference proteome</keyword>
<accession>A0AA86N085</accession>
<evidence type="ECO:0000313" key="1">
    <source>
        <dbReference type="EMBL" id="CAI4032279.1"/>
    </source>
</evidence>
<organism evidence="1 2">
    <name type="scientific">Nitrospira tepida</name>
    <dbReference type="NCBI Taxonomy" id="2973512"/>
    <lineage>
        <taxon>Bacteria</taxon>
        <taxon>Pseudomonadati</taxon>
        <taxon>Nitrospirota</taxon>
        <taxon>Nitrospiria</taxon>
        <taxon>Nitrospirales</taxon>
        <taxon>Nitrospiraceae</taxon>
        <taxon>Nitrospira</taxon>
    </lineage>
</organism>